<dbReference type="PANTHER" id="PTHR31223">
    <property type="entry name" value="LOG FAMILY PROTEIN YJL055W"/>
    <property type="match status" value="1"/>
</dbReference>
<comment type="similarity">
    <text evidence="1 2">Belongs to the LOG family.</text>
</comment>
<dbReference type="Gene3D" id="3.40.50.450">
    <property type="match status" value="1"/>
</dbReference>
<proteinExistence type="inferred from homology"/>
<organism evidence="3 4">
    <name type="scientific">Staphylococcus simulans UMC-CNS-990</name>
    <dbReference type="NCBI Taxonomy" id="1405498"/>
    <lineage>
        <taxon>Bacteria</taxon>
        <taxon>Bacillati</taxon>
        <taxon>Bacillota</taxon>
        <taxon>Bacilli</taxon>
        <taxon>Bacillales</taxon>
        <taxon>Staphylococcaceae</taxon>
        <taxon>Staphylococcus</taxon>
    </lineage>
</organism>
<dbReference type="RefSeq" id="WP_002479713.1">
    <property type="nucleotide sequence ID" value="NZ_AXDY01000002.1"/>
</dbReference>
<keyword evidence="2" id="KW-0378">Hydrolase</keyword>
<dbReference type="EC" id="3.2.2.n1" evidence="2"/>
<evidence type="ECO:0000256" key="2">
    <source>
        <dbReference type="RuleBase" id="RU363015"/>
    </source>
</evidence>
<gene>
    <name evidence="3" type="ORF">SSIM_02700</name>
</gene>
<dbReference type="GeneID" id="77330821"/>
<reference evidence="3 4" key="1">
    <citation type="journal article" date="2013" name="Genome Announc.">
        <title>Draft Genome Sequence of Staphylococcus simulans UMC-CNS-990, Isolated from a Case of Chronic Bovine Mastitis.</title>
        <authorList>
            <person name="Calcutt M.J."/>
            <person name="Foecking M.F."/>
            <person name="Hsieh H.Y."/>
            <person name="Perry J."/>
            <person name="Stewart G.C."/>
            <person name="Middleton J.R."/>
        </authorList>
    </citation>
    <scope>NUCLEOTIDE SEQUENCE [LARGE SCALE GENOMIC DNA]</scope>
    <source>
        <strain evidence="3 4">UMC-CNS-990</strain>
    </source>
</reference>
<comment type="caution">
    <text evidence="3">The sequence shown here is derived from an EMBL/GenBank/DDBJ whole genome shotgun (WGS) entry which is preliminary data.</text>
</comment>
<dbReference type="NCBIfam" id="TIGR00730">
    <property type="entry name" value="Rossman fold protein, TIGR00730 family"/>
    <property type="match status" value="1"/>
</dbReference>
<keyword evidence="4" id="KW-1185">Reference proteome</keyword>
<dbReference type="Proteomes" id="UP000017131">
    <property type="component" value="Unassembled WGS sequence"/>
</dbReference>
<evidence type="ECO:0000256" key="1">
    <source>
        <dbReference type="ARBA" id="ARBA00006763"/>
    </source>
</evidence>
<sequence>MHIIVYCGASTGQNPVYLKAAEALGTWMAQHNYGLVYGGGNVGLMGHLADTVKQHQGHVVGVMPKFLEEKEIAHQGLDELIIVDTMAERKAAMLDKGDACLALPGGPGTLEEITEMVSWARIGQNANPCIFWNVNGYYDKIEAFYDQMVEEGFLSQADRDLILFTNDFETLAAFLRDYQPPHIRQYK</sequence>
<accession>A0ABP2YWF3</accession>
<dbReference type="InterPro" id="IPR005269">
    <property type="entry name" value="LOG"/>
</dbReference>
<evidence type="ECO:0000313" key="3">
    <source>
        <dbReference type="EMBL" id="ERS94381.1"/>
    </source>
</evidence>
<dbReference type="SUPFAM" id="SSF102405">
    <property type="entry name" value="MCP/YpsA-like"/>
    <property type="match status" value="1"/>
</dbReference>
<dbReference type="PANTHER" id="PTHR31223:SF70">
    <property type="entry name" value="LOG FAMILY PROTEIN YJL055W"/>
    <property type="match status" value="1"/>
</dbReference>
<dbReference type="Pfam" id="PF03641">
    <property type="entry name" value="Lysine_decarbox"/>
    <property type="match status" value="1"/>
</dbReference>
<protein>
    <recommendedName>
        <fullName evidence="2">Cytokinin riboside 5'-monophosphate phosphoribohydrolase</fullName>
        <ecNumber evidence="2">3.2.2.n1</ecNumber>
    </recommendedName>
</protein>
<dbReference type="InterPro" id="IPR031100">
    <property type="entry name" value="LOG_fam"/>
</dbReference>
<keyword evidence="2" id="KW-0203">Cytokinin biosynthesis</keyword>
<dbReference type="EMBL" id="AXDY01000002">
    <property type="protein sequence ID" value="ERS94381.1"/>
    <property type="molecule type" value="Genomic_DNA"/>
</dbReference>
<name>A0ABP2YWF3_STASI</name>
<evidence type="ECO:0000313" key="4">
    <source>
        <dbReference type="Proteomes" id="UP000017131"/>
    </source>
</evidence>